<comment type="caution">
    <text evidence="1">The sequence shown here is derived from an EMBL/GenBank/DDBJ whole genome shotgun (WGS) entry which is preliminary data.</text>
</comment>
<dbReference type="Proteomes" id="UP001476798">
    <property type="component" value="Unassembled WGS sequence"/>
</dbReference>
<reference evidence="1 2" key="1">
    <citation type="submission" date="2021-06" db="EMBL/GenBank/DDBJ databases">
        <authorList>
            <person name="Palmer J.M."/>
        </authorList>
    </citation>
    <scope>NUCLEOTIDE SEQUENCE [LARGE SCALE GENOMIC DNA]</scope>
    <source>
        <strain evidence="1 2">GA_2019</strain>
        <tissue evidence="1">Muscle</tissue>
    </source>
</reference>
<gene>
    <name evidence="1" type="ORF">GOODEAATRI_032908</name>
</gene>
<accession>A0ABV0Q3R8</accession>
<keyword evidence="2" id="KW-1185">Reference proteome</keyword>
<name>A0ABV0Q3R8_9TELE</name>
<organism evidence="1 2">
    <name type="scientific">Goodea atripinnis</name>
    <dbReference type="NCBI Taxonomy" id="208336"/>
    <lineage>
        <taxon>Eukaryota</taxon>
        <taxon>Metazoa</taxon>
        <taxon>Chordata</taxon>
        <taxon>Craniata</taxon>
        <taxon>Vertebrata</taxon>
        <taxon>Euteleostomi</taxon>
        <taxon>Actinopterygii</taxon>
        <taxon>Neopterygii</taxon>
        <taxon>Teleostei</taxon>
        <taxon>Neoteleostei</taxon>
        <taxon>Acanthomorphata</taxon>
        <taxon>Ovalentaria</taxon>
        <taxon>Atherinomorphae</taxon>
        <taxon>Cyprinodontiformes</taxon>
        <taxon>Goodeidae</taxon>
        <taxon>Goodea</taxon>
    </lineage>
</organism>
<evidence type="ECO:0000313" key="2">
    <source>
        <dbReference type="Proteomes" id="UP001476798"/>
    </source>
</evidence>
<sequence>MWRGIRSITAYKQSDQQLSHDLALLDTLNSFFARFDTPSSRRTKHPPQLEVQHQPLVLQLHQVTSIMRKININKAADLEMMSGRTLNSYAEQLAGFFGHLQPTVCLQGESLHRGCCLVGTSHGPDSSGAPQYLC</sequence>
<proteinExistence type="predicted"/>
<dbReference type="EMBL" id="JAHRIO010096407">
    <property type="protein sequence ID" value="MEQ2190161.1"/>
    <property type="molecule type" value="Genomic_DNA"/>
</dbReference>
<evidence type="ECO:0000313" key="1">
    <source>
        <dbReference type="EMBL" id="MEQ2190161.1"/>
    </source>
</evidence>
<protein>
    <submittedName>
        <fullName evidence="1">Uncharacterized protein</fullName>
    </submittedName>
</protein>